<reference evidence="2" key="2">
    <citation type="submission" date="2020-08" db="EMBL/GenBank/DDBJ databases">
        <authorList>
            <person name="Lai Q."/>
        </authorList>
    </citation>
    <scope>NUCLEOTIDE SEQUENCE</scope>
    <source>
        <strain evidence="2">S27-2</strain>
    </source>
</reference>
<keyword evidence="3" id="KW-1185">Reference proteome</keyword>
<evidence type="ECO:0000313" key="2">
    <source>
        <dbReference type="EMBL" id="MBC3766893.1"/>
    </source>
</evidence>
<gene>
    <name evidence="2" type="ORF">H8B19_13485</name>
</gene>
<proteinExistence type="predicted"/>
<name>A0A8J6IWY8_9ALTE</name>
<dbReference type="AlphaFoldDB" id="A0A8J6IWY8"/>
<protein>
    <recommendedName>
        <fullName evidence="4">PEP-CTERM sorting domain-containing protein</fullName>
    </recommendedName>
</protein>
<reference evidence="2" key="1">
    <citation type="journal article" date="2018" name="Int. J. Syst. Evol. Microbiol.">
        <title>Neptunicella marina gen. nov., sp. nov., isolated from surface seawater.</title>
        <authorList>
            <person name="Liu X."/>
            <person name="Lai Q."/>
            <person name="Du Y."/>
            <person name="Zhang X."/>
            <person name="Liu Z."/>
            <person name="Sun F."/>
            <person name="Shao Z."/>
        </authorList>
    </citation>
    <scope>NUCLEOTIDE SEQUENCE</scope>
    <source>
        <strain evidence="2">S27-2</strain>
    </source>
</reference>
<dbReference type="Proteomes" id="UP000601768">
    <property type="component" value="Unassembled WGS sequence"/>
</dbReference>
<accession>A0A8J6IWY8</accession>
<keyword evidence="1" id="KW-0732">Signal</keyword>
<evidence type="ECO:0000256" key="1">
    <source>
        <dbReference type="SAM" id="SignalP"/>
    </source>
</evidence>
<dbReference type="RefSeq" id="WP_186507417.1">
    <property type="nucleotide sequence ID" value="NZ_JACNEP010000011.1"/>
</dbReference>
<feature type="chain" id="PRO_5035219335" description="PEP-CTERM sorting domain-containing protein" evidence="1">
    <location>
        <begin position="27"/>
        <end position="367"/>
    </location>
</feature>
<sequence>MQKLMSKIFTGSICLTSMLFNGYATAGLSSSVSFYKQDGTNACGFSYNNPTASCAGTFYYQDSATGLYTVVSAAGDSTVTNQSLKSKSSLNQQGGLTYQDVLVRILEQEGYTQEDIDYFVNEMQADPYVFEEEVGFNPATYLQDNLSIDPNELRISARASLSDTWLIEGGDLGTTGTLSVFYAIDGNIQNHIFENDLGSISGVSNSTSSIEFYNTITYQNSQGTTITTRGETDSQSFLDAGPHDTLVQLDLNFVFGEPLDVVLALRTSSYINYHEVENGNNIGLKPREDDFLVFADFFNTANLSDVKVKDSSGSDINFQLSSSEDLQVFEDFSSPVNQPPSVPEPDSIFLFGLMLLLGGKCRKHLTL</sequence>
<comment type="caution">
    <text evidence="2">The sequence shown here is derived from an EMBL/GenBank/DDBJ whole genome shotgun (WGS) entry which is preliminary data.</text>
</comment>
<dbReference type="EMBL" id="JACNEP010000011">
    <property type="protein sequence ID" value="MBC3766893.1"/>
    <property type="molecule type" value="Genomic_DNA"/>
</dbReference>
<evidence type="ECO:0000313" key="3">
    <source>
        <dbReference type="Proteomes" id="UP000601768"/>
    </source>
</evidence>
<evidence type="ECO:0008006" key="4">
    <source>
        <dbReference type="Google" id="ProtNLM"/>
    </source>
</evidence>
<organism evidence="2 3">
    <name type="scientific">Neptunicella marina</name>
    <dbReference type="NCBI Taxonomy" id="2125989"/>
    <lineage>
        <taxon>Bacteria</taxon>
        <taxon>Pseudomonadati</taxon>
        <taxon>Pseudomonadota</taxon>
        <taxon>Gammaproteobacteria</taxon>
        <taxon>Alteromonadales</taxon>
        <taxon>Alteromonadaceae</taxon>
        <taxon>Neptunicella</taxon>
    </lineage>
</organism>
<feature type="signal peptide" evidence="1">
    <location>
        <begin position="1"/>
        <end position="26"/>
    </location>
</feature>